<comment type="caution">
    <text evidence="2">The sequence shown here is derived from an EMBL/GenBank/DDBJ whole genome shotgun (WGS) entry which is preliminary data.</text>
</comment>
<name>A0A286UDH0_9AGAM</name>
<protein>
    <submittedName>
        <fullName evidence="2">Uncharacterized protein</fullName>
    </submittedName>
</protein>
<keyword evidence="3" id="KW-1185">Reference proteome</keyword>
<evidence type="ECO:0000313" key="3">
    <source>
        <dbReference type="Proteomes" id="UP000217199"/>
    </source>
</evidence>
<dbReference type="AlphaFoldDB" id="A0A286UDH0"/>
<sequence length="71" mass="8073">MSRKPFGGLVVDSTLLCATNHRSDQHITLSSTRTEWVYIQLDGHSHPQGVMLTRRAKRRRTKGERAGERAN</sequence>
<proteinExistence type="predicted"/>
<accession>A0A286UDH0</accession>
<evidence type="ECO:0000256" key="1">
    <source>
        <dbReference type="SAM" id="MobiDB-lite"/>
    </source>
</evidence>
<feature type="region of interest" description="Disordered" evidence="1">
    <location>
        <begin position="48"/>
        <end position="71"/>
    </location>
</feature>
<reference evidence="2 3" key="1">
    <citation type="journal article" date="2017" name="Mol. Ecol.">
        <title>Comparative and population genomic landscape of Phellinus noxius: A hypervariable fungus causing root rot in trees.</title>
        <authorList>
            <person name="Chung C.L."/>
            <person name="Lee T.J."/>
            <person name="Akiba M."/>
            <person name="Lee H.H."/>
            <person name="Kuo T.H."/>
            <person name="Liu D."/>
            <person name="Ke H.M."/>
            <person name="Yokoi T."/>
            <person name="Roa M.B."/>
            <person name="Lu M.J."/>
            <person name="Chang Y.Y."/>
            <person name="Ann P.J."/>
            <person name="Tsai J.N."/>
            <person name="Chen C.Y."/>
            <person name="Tzean S.S."/>
            <person name="Ota Y."/>
            <person name="Hattori T."/>
            <person name="Sahashi N."/>
            <person name="Liou R.F."/>
            <person name="Kikuchi T."/>
            <person name="Tsai I.J."/>
        </authorList>
    </citation>
    <scope>NUCLEOTIDE SEQUENCE [LARGE SCALE GENOMIC DNA]</scope>
    <source>
        <strain evidence="2 3">FFPRI411160</strain>
    </source>
</reference>
<gene>
    <name evidence="2" type="ORF">PNOK_0611600</name>
</gene>
<organism evidence="2 3">
    <name type="scientific">Pyrrhoderma noxium</name>
    <dbReference type="NCBI Taxonomy" id="2282107"/>
    <lineage>
        <taxon>Eukaryota</taxon>
        <taxon>Fungi</taxon>
        <taxon>Dikarya</taxon>
        <taxon>Basidiomycota</taxon>
        <taxon>Agaricomycotina</taxon>
        <taxon>Agaricomycetes</taxon>
        <taxon>Hymenochaetales</taxon>
        <taxon>Hymenochaetaceae</taxon>
        <taxon>Pyrrhoderma</taxon>
    </lineage>
</organism>
<evidence type="ECO:0000313" key="2">
    <source>
        <dbReference type="EMBL" id="PAV17630.1"/>
    </source>
</evidence>
<dbReference type="InParanoid" id="A0A286UDH0"/>
<dbReference type="EMBL" id="NBII01000006">
    <property type="protein sequence ID" value="PAV17630.1"/>
    <property type="molecule type" value="Genomic_DNA"/>
</dbReference>
<dbReference type="Proteomes" id="UP000217199">
    <property type="component" value="Unassembled WGS sequence"/>
</dbReference>